<name>A0A7X2V710_9BACI</name>
<evidence type="ECO:0000256" key="5">
    <source>
        <dbReference type="ARBA" id="ARBA00023288"/>
    </source>
</evidence>
<evidence type="ECO:0000256" key="9">
    <source>
        <dbReference type="ARBA" id="ARBA00030321"/>
    </source>
</evidence>
<comment type="caution">
    <text evidence="10">The sequence shown here is derived from an EMBL/GenBank/DDBJ whole genome shotgun (WGS) entry which is preliminary data.</text>
</comment>
<dbReference type="InterPro" id="IPR009233">
    <property type="entry name" value="Competence_ComX_Bacillus"/>
</dbReference>
<keyword evidence="6" id="KW-0636">Prenylation</keyword>
<evidence type="ECO:0000256" key="8">
    <source>
        <dbReference type="ARBA" id="ARBA00029545"/>
    </source>
</evidence>
<dbReference type="Pfam" id="PF05952">
    <property type="entry name" value="ComX"/>
    <property type="match status" value="1"/>
</dbReference>
<keyword evidence="3" id="KW-0588">Pheromone</keyword>
<dbReference type="EMBL" id="WMIB01000031">
    <property type="protein sequence ID" value="MTH55513.1"/>
    <property type="molecule type" value="Genomic_DNA"/>
</dbReference>
<keyword evidence="4" id="KW-0178">Competence</keyword>
<protein>
    <recommendedName>
        <fullName evidence="8">ComX pheromone</fullName>
    </recommendedName>
    <alternativeName>
        <fullName evidence="9">Competence pheromone</fullName>
    </alternativeName>
</protein>
<evidence type="ECO:0000256" key="1">
    <source>
        <dbReference type="ARBA" id="ARBA00004613"/>
    </source>
</evidence>
<proteinExistence type="predicted"/>
<evidence type="ECO:0000256" key="6">
    <source>
        <dbReference type="ARBA" id="ARBA00023289"/>
    </source>
</evidence>
<reference evidence="10 11" key="1">
    <citation type="journal article" date="2017" name="Int. J. Syst. Evol. Microbiol.">
        <title>Bacillus mangrovi sp. nov., isolated from a sediment sample from a mangrove forest.</title>
        <authorList>
            <person name="Gupta V."/>
            <person name="Singh P.K."/>
            <person name="Korpole S."/>
            <person name="Tanuku N.R.S."/>
            <person name="Pinnaka A.K."/>
        </authorList>
    </citation>
    <scope>NUCLEOTIDE SEQUENCE [LARGE SCALE GENOMIC DNA]</scope>
    <source>
        <strain evidence="10 11">KCTC 33872</strain>
    </source>
</reference>
<sequence>MMQEVVNYLLENPEVIGKIANGEASVVGLEKLEEITGLLEGIINSGKTLNIVWC</sequence>
<evidence type="ECO:0000256" key="4">
    <source>
        <dbReference type="ARBA" id="ARBA00023287"/>
    </source>
</evidence>
<evidence type="ECO:0000313" key="11">
    <source>
        <dbReference type="Proteomes" id="UP000434639"/>
    </source>
</evidence>
<comment type="subcellular location">
    <subcellularLocation>
        <location evidence="1">Secreted</location>
    </subcellularLocation>
</comment>
<accession>A0A7X2V710</accession>
<dbReference type="Proteomes" id="UP000434639">
    <property type="component" value="Unassembled WGS sequence"/>
</dbReference>
<dbReference type="OrthoDB" id="2937408at2"/>
<organism evidence="10 11">
    <name type="scientific">Metabacillus mangrovi</name>
    <dbReference type="NCBI Taxonomy" id="1491830"/>
    <lineage>
        <taxon>Bacteria</taxon>
        <taxon>Bacillati</taxon>
        <taxon>Bacillota</taxon>
        <taxon>Bacilli</taxon>
        <taxon>Bacillales</taxon>
        <taxon>Bacillaceae</taxon>
        <taxon>Metabacillus</taxon>
    </lineage>
</organism>
<dbReference type="AlphaFoldDB" id="A0A7X2V710"/>
<evidence type="ECO:0000256" key="7">
    <source>
        <dbReference type="ARBA" id="ARBA00029483"/>
    </source>
</evidence>
<keyword evidence="5" id="KW-0449">Lipoprotein</keyword>
<evidence type="ECO:0000256" key="2">
    <source>
        <dbReference type="ARBA" id="ARBA00022525"/>
    </source>
</evidence>
<dbReference type="GO" id="GO:0005576">
    <property type="term" value="C:extracellular region"/>
    <property type="evidence" value="ECO:0007669"/>
    <property type="project" value="UniProtKB-SubCell"/>
</dbReference>
<keyword evidence="2" id="KW-0964">Secreted</keyword>
<dbReference type="RefSeq" id="WP_155114010.1">
    <property type="nucleotide sequence ID" value="NZ_WMIB01000031.1"/>
</dbReference>
<dbReference type="GO" id="GO:0005186">
    <property type="term" value="F:pheromone activity"/>
    <property type="evidence" value="ECO:0007669"/>
    <property type="project" value="UniProtKB-KW"/>
</dbReference>
<evidence type="ECO:0000256" key="3">
    <source>
        <dbReference type="ARBA" id="ARBA00023044"/>
    </source>
</evidence>
<dbReference type="GO" id="GO:0030420">
    <property type="term" value="P:establishment of competence for transformation"/>
    <property type="evidence" value="ECO:0007669"/>
    <property type="project" value="UniProtKB-KW"/>
</dbReference>
<keyword evidence="11" id="KW-1185">Reference proteome</keyword>
<gene>
    <name evidence="10" type="primary">comX</name>
    <name evidence="10" type="ORF">GKZ89_19145</name>
</gene>
<evidence type="ECO:0000313" key="10">
    <source>
        <dbReference type="EMBL" id="MTH55513.1"/>
    </source>
</evidence>
<comment type="subunit">
    <text evidence="7">Interacts directly with the sensor histidine kinase ComP and stimulates its activity.</text>
</comment>